<dbReference type="EMBL" id="UGHQ01000001">
    <property type="protein sequence ID" value="STO82074.1"/>
    <property type="molecule type" value="Genomic_DNA"/>
</dbReference>
<evidence type="ECO:0000313" key="2">
    <source>
        <dbReference type="Proteomes" id="UP000254543"/>
    </source>
</evidence>
<dbReference type="Proteomes" id="UP000254543">
    <property type="component" value="Unassembled WGS sequence"/>
</dbReference>
<proteinExistence type="predicted"/>
<gene>
    <name evidence="1" type="ORF">NCTC13338_00164</name>
</gene>
<name>A0A377IPI4_HELPX</name>
<organism evidence="1 2">
    <name type="scientific">Helicobacter pylori</name>
    <name type="common">Campylobacter pylori</name>
    <dbReference type="NCBI Taxonomy" id="210"/>
    <lineage>
        <taxon>Bacteria</taxon>
        <taxon>Pseudomonadati</taxon>
        <taxon>Campylobacterota</taxon>
        <taxon>Epsilonproteobacteria</taxon>
        <taxon>Campylobacterales</taxon>
        <taxon>Helicobacteraceae</taxon>
        <taxon>Helicobacter</taxon>
    </lineage>
</organism>
<evidence type="ECO:0008006" key="3">
    <source>
        <dbReference type="Google" id="ProtNLM"/>
    </source>
</evidence>
<accession>A0A377IPI4</accession>
<sequence length="245" mass="29024">MTKVDAIKKVMEDNKGIVSWTILYNQIEKYYPSIRAPKEWEAGLRGVLYREIRNHKNFKKVGLSLYALLDYQEEELKEIQENPIRMHSFMEGVCVEMGNFLKLDTYSADPKASYNNVLLSDLTTLHTIPNFTYKEILDTSKKIDVLWFNPKGFIFPKRAIEIVDSISTLEPALQRTLQLLEFNLDFYILLKEKDLQKAFKKLEKEPYKRIKERYKIKSYTAILDIYHNPIAHMHDDFLHVKTFFN</sequence>
<dbReference type="RefSeq" id="WP_114990434.1">
    <property type="nucleotide sequence ID" value="NZ_UGHQ01000001.1"/>
</dbReference>
<dbReference type="AlphaFoldDB" id="A0A377IPI4"/>
<evidence type="ECO:0000313" key="1">
    <source>
        <dbReference type="EMBL" id="STO82074.1"/>
    </source>
</evidence>
<protein>
    <recommendedName>
        <fullName evidence="3">HTH HARE-type domain-containing protein</fullName>
    </recommendedName>
</protein>
<reference evidence="1 2" key="1">
    <citation type="submission" date="2018-06" db="EMBL/GenBank/DDBJ databases">
        <authorList>
            <consortium name="Pathogen Informatics"/>
            <person name="Doyle S."/>
        </authorList>
    </citation>
    <scope>NUCLEOTIDE SEQUENCE [LARGE SCALE GENOMIC DNA]</scope>
    <source>
        <strain evidence="1 2">NCTC13338</strain>
    </source>
</reference>